<evidence type="ECO:0000313" key="1">
    <source>
        <dbReference type="EMBL" id="KOF91744.1"/>
    </source>
</evidence>
<organism evidence="1">
    <name type="scientific">Octopus bimaculoides</name>
    <name type="common">California two-spotted octopus</name>
    <dbReference type="NCBI Taxonomy" id="37653"/>
    <lineage>
        <taxon>Eukaryota</taxon>
        <taxon>Metazoa</taxon>
        <taxon>Spiralia</taxon>
        <taxon>Lophotrochozoa</taxon>
        <taxon>Mollusca</taxon>
        <taxon>Cephalopoda</taxon>
        <taxon>Coleoidea</taxon>
        <taxon>Octopodiformes</taxon>
        <taxon>Octopoda</taxon>
        <taxon>Incirrata</taxon>
        <taxon>Octopodidae</taxon>
        <taxon>Octopus</taxon>
    </lineage>
</organism>
<accession>A0A0L8HRE6</accession>
<reference evidence="1" key="1">
    <citation type="submission" date="2015-07" db="EMBL/GenBank/DDBJ databases">
        <title>MeaNS - Measles Nucleotide Surveillance Program.</title>
        <authorList>
            <person name="Tran T."/>
            <person name="Druce J."/>
        </authorList>
    </citation>
    <scope>NUCLEOTIDE SEQUENCE</scope>
    <source>
        <strain evidence="1">UCB-OBI-ISO-001</strain>
        <tissue evidence="1">Gonad</tissue>
    </source>
</reference>
<proteinExistence type="predicted"/>
<dbReference type="EMBL" id="KQ417482">
    <property type="protein sequence ID" value="KOF91744.1"/>
    <property type="molecule type" value="Genomic_DNA"/>
</dbReference>
<protein>
    <submittedName>
        <fullName evidence="1">Uncharacterized protein</fullName>
    </submittedName>
</protein>
<name>A0A0L8HRE6_OCTBM</name>
<gene>
    <name evidence="1" type="ORF">OCBIM_22008188mg</name>
</gene>
<dbReference type="AlphaFoldDB" id="A0A0L8HRE6"/>
<sequence length="82" mass="9750">MSVHKREERVNKEGSREIEFIKEDRYVILIQREIGSKVANSSYSILYHYYNHCFVQKSRFLLSLSLSVCLSLSLSELSNQYW</sequence>